<accession>A0A1X7BKW1</accession>
<evidence type="ECO:0000313" key="2">
    <source>
        <dbReference type="EMBL" id="SMC10295.1"/>
    </source>
</evidence>
<keyword evidence="3" id="KW-1185">Reference proteome</keyword>
<dbReference type="InterPro" id="IPR025311">
    <property type="entry name" value="DUF4166"/>
</dbReference>
<dbReference type="Proteomes" id="UP000193224">
    <property type="component" value="Unassembled WGS sequence"/>
</dbReference>
<evidence type="ECO:0000313" key="3">
    <source>
        <dbReference type="Proteomes" id="UP000193224"/>
    </source>
</evidence>
<feature type="domain" description="DUF4166" evidence="1">
    <location>
        <begin position="30"/>
        <end position="210"/>
    </location>
</feature>
<dbReference type="Pfam" id="PF13761">
    <property type="entry name" value="DUF4166"/>
    <property type="match status" value="1"/>
</dbReference>
<gene>
    <name evidence="2" type="ORF">ROA7745_00099</name>
</gene>
<sequence>MKMCPNSPAKALHADSRFSTLLGQKAWNGLPAAIRRRFGKRLSGGASIAYQGKVTSMKMNLAGKCLAQIARLVGAPLPYDLSSVGQPAVVVVTEDATSDGQFWIRQYGRATSFPQVVHSLKRFSGPTRLEEYVGFGIGMALRIEAEANALLFKSDHYFLQVLGYRLRLPRLLSPGALVIGHHDLGDGRFVFSLSLTNRLFGELIRQDALFNDSKE</sequence>
<organism evidence="2 3">
    <name type="scientific">Roseovarius aestuarii</name>
    <dbReference type="NCBI Taxonomy" id="475083"/>
    <lineage>
        <taxon>Bacteria</taxon>
        <taxon>Pseudomonadati</taxon>
        <taxon>Pseudomonadota</taxon>
        <taxon>Alphaproteobacteria</taxon>
        <taxon>Rhodobacterales</taxon>
        <taxon>Roseobacteraceae</taxon>
        <taxon>Roseovarius</taxon>
    </lineage>
</organism>
<reference evidence="2 3" key="1">
    <citation type="submission" date="2017-03" db="EMBL/GenBank/DDBJ databases">
        <authorList>
            <person name="Afonso C.L."/>
            <person name="Miller P.J."/>
            <person name="Scott M.A."/>
            <person name="Spackman E."/>
            <person name="Goraichik I."/>
            <person name="Dimitrov K.M."/>
            <person name="Suarez D.L."/>
            <person name="Swayne D.E."/>
        </authorList>
    </citation>
    <scope>NUCLEOTIDE SEQUENCE [LARGE SCALE GENOMIC DNA]</scope>
    <source>
        <strain evidence="2 3">CECT 7745</strain>
    </source>
</reference>
<dbReference type="AlphaFoldDB" id="A0A1X7BKW1"/>
<evidence type="ECO:0000259" key="1">
    <source>
        <dbReference type="Pfam" id="PF13761"/>
    </source>
</evidence>
<dbReference type="EMBL" id="FWXB01000001">
    <property type="protein sequence ID" value="SMC10295.1"/>
    <property type="molecule type" value="Genomic_DNA"/>
</dbReference>
<protein>
    <recommendedName>
        <fullName evidence="1">DUF4166 domain-containing protein</fullName>
    </recommendedName>
</protein>
<name>A0A1X7BKW1_9RHOB</name>
<proteinExistence type="predicted"/>